<keyword evidence="10" id="KW-1185">Reference proteome</keyword>
<keyword evidence="3" id="KW-1003">Cell membrane</keyword>
<dbReference type="Gene3D" id="1.20.1250.20">
    <property type="entry name" value="MFS general substrate transporter like domains"/>
    <property type="match status" value="1"/>
</dbReference>
<evidence type="ECO:0000256" key="3">
    <source>
        <dbReference type="ARBA" id="ARBA00022475"/>
    </source>
</evidence>
<dbReference type="InterPro" id="IPR036259">
    <property type="entry name" value="MFS_trans_sf"/>
</dbReference>
<keyword evidence="6 7" id="KW-0472">Membrane</keyword>
<dbReference type="PANTHER" id="PTHR42718">
    <property type="entry name" value="MAJOR FACILITATOR SUPERFAMILY MULTIDRUG TRANSPORTER MFSC"/>
    <property type="match status" value="1"/>
</dbReference>
<name>A0ABW2FE86_9BACL</name>
<dbReference type="EMBL" id="JBHTAI010000010">
    <property type="protein sequence ID" value="MFC7150240.1"/>
    <property type="molecule type" value="Genomic_DNA"/>
</dbReference>
<dbReference type="RefSeq" id="WP_378107740.1">
    <property type="nucleotide sequence ID" value="NZ_JBHSUP010000026.1"/>
</dbReference>
<feature type="transmembrane region" description="Helical" evidence="7">
    <location>
        <begin position="216"/>
        <end position="237"/>
    </location>
</feature>
<evidence type="ECO:0000256" key="7">
    <source>
        <dbReference type="SAM" id="Phobius"/>
    </source>
</evidence>
<feature type="transmembrane region" description="Helical" evidence="7">
    <location>
        <begin position="243"/>
        <end position="261"/>
    </location>
</feature>
<evidence type="ECO:0000313" key="10">
    <source>
        <dbReference type="Proteomes" id="UP001596378"/>
    </source>
</evidence>
<evidence type="ECO:0000256" key="1">
    <source>
        <dbReference type="ARBA" id="ARBA00004651"/>
    </source>
</evidence>
<reference evidence="10" key="1">
    <citation type="journal article" date="2019" name="Int. J. Syst. Evol. Microbiol.">
        <title>The Global Catalogue of Microorganisms (GCM) 10K type strain sequencing project: providing services to taxonomists for standard genome sequencing and annotation.</title>
        <authorList>
            <consortium name="The Broad Institute Genomics Platform"/>
            <consortium name="The Broad Institute Genome Sequencing Center for Infectious Disease"/>
            <person name="Wu L."/>
            <person name="Ma J."/>
        </authorList>
    </citation>
    <scope>NUCLEOTIDE SEQUENCE [LARGE SCALE GENOMIC DNA]</scope>
    <source>
        <strain evidence="10">KCTC 12907</strain>
    </source>
</reference>
<protein>
    <submittedName>
        <fullName evidence="9">MFS transporter</fullName>
    </submittedName>
</protein>
<dbReference type="InterPro" id="IPR011701">
    <property type="entry name" value="MFS"/>
</dbReference>
<dbReference type="Pfam" id="PF07690">
    <property type="entry name" value="MFS_1"/>
    <property type="match status" value="1"/>
</dbReference>
<evidence type="ECO:0000256" key="4">
    <source>
        <dbReference type="ARBA" id="ARBA00022692"/>
    </source>
</evidence>
<proteinExistence type="predicted"/>
<keyword evidence="4 7" id="KW-0812">Transmembrane</keyword>
<keyword evidence="2" id="KW-0813">Transport</keyword>
<evidence type="ECO:0000259" key="8">
    <source>
        <dbReference type="PROSITE" id="PS50850"/>
    </source>
</evidence>
<feature type="domain" description="Major facilitator superfamily (MFS) profile" evidence="8">
    <location>
        <begin position="1"/>
        <end position="337"/>
    </location>
</feature>
<organism evidence="9 10">
    <name type="scientific">Cohnella cellulosilytica</name>
    <dbReference type="NCBI Taxonomy" id="986710"/>
    <lineage>
        <taxon>Bacteria</taxon>
        <taxon>Bacillati</taxon>
        <taxon>Bacillota</taxon>
        <taxon>Bacilli</taxon>
        <taxon>Bacillales</taxon>
        <taxon>Paenibacillaceae</taxon>
        <taxon>Cohnella</taxon>
    </lineage>
</organism>
<sequence length="343" mass="36139">MRLVQASGAGAIPSLSLVLISRYVPIERRGKAMAAIMSAVSLGLGLGPVAGGAVVEYLGWHYLFVVTAITLLLLPFFAALIPAEKARKGSFDLAGALFAAIGTTGLLLFLTSSSWIALAAGAAALLLFVVRIRTAAEPFVAPSLFRNRTYLMLGAVGIAGYLCSFATLYLLPQILVRHYELSAIGAGLVIFPGSLLSLLVSRKVGSVIDLKGNDAIIRYAPFALLLSVILFALFVGAGYVALLFAYMILSVGFTFLTSSISNEMSRILEPKQIGSGMGLFQLLQFFSGAFGVAVTASALGWQKAYTLPHAFGNIYWGLAVVAAASILCGLTYLRSRNRQAAAA</sequence>
<evidence type="ECO:0000256" key="2">
    <source>
        <dbReference type="ARBA" id="ARBA00022448"/>
    </source>
</evidence>
<keyword evidence="5 7" id="KW-1133">Transmembrane helix</keyword>
<dbReference type="Proteomes" id="UP001596378">
    <property type="component" value="Unassembled WGS sequence"/>
</dbReference>
<evidence type="ECO:0000256" key="5">
    <source>
        <dbReference type="ARBA" id="ARBA00022989"/>
    </source>
</evidence>
<feature type="transmembrane region" description="Helical" evidence="7">
    <location>
        <begin position="6"/>
        <end position="25"/>
    </location>
</feature>
<accession>A0ABW2FE86</accession>
<feature type="transmembrane region" description="Helical" evidence="7">
    <location>
        <begin position="282"/>
        <end position="302"/>
    </location>
</feature>
<evidence type="ECO:0000256" key="6">
    <source>
        <dbReference type="ARBA" id="ARBA00023136"/>
    </source>
</evidence>
<comment type="subcellular location">
    <subcellularLocation>
        <location evidence="1">Cell membrane</location>
        <topology evidence="1">Multi-pass membrane protein</topology>
    </subcellularLocation>
</comment>
<dbReference type="PANTHER" id="PTHR42718:SF46">
    <property type="entry name" value="BLR6921 PROTEIN"/>
    <property type="match status" value="1"/>
</dbReference>
<feature type="transmembrane region" description="Helical" evidence="7">
    <location>
        <begin position="60"/>
        <end position="81"/>
    </location>
</feature>
<feature type="transmembrane region" description="Helical" evidence="7">
    <location>
        <begin position="183"/>
        <end position="204"/>
    </location>
</feature>
<feature type="transmembrane region" description="Helical" evidence="7">
    <location>
        <begin position="150"/>
        <end position="171"/>
    </location>
</feature>
<feature type="transmembrane region" description="Helical" evidence="7">
    <location>
        <begin position="93"/>
        <end position="109"/>
    </location>
</feature>
<evidence type="ECO:0000313" key="9">
    <source>
        <dbReference type="EMBL" id="MFC7150240.1"/>
    </source>
</evidence>
<comment type="caution">
    <text evidence="9">The sequence shown here is derived from an EMBL/GenBank/DDBJ whole genome shotgun (WGS) entry which is preliminary data.</text>
</comment>
<dbReference type="SUPFAM" id="SSF103473">
    <property type="entry name" value="MFS general substrate transporter"/>
    <property type="match status" value="1"/>
</dbReference>
<feature type="transmembrane region" description="Helical" evidence="7">
    <location>
        <begin position="115"/>
        <end position="130"/>
    </location>
</feature>
<dbReference type="Gene3D" id="1.20.1720.10">
    <property type="entry name" value="Multidrug resistance protein D"/>
    <property type="match status" value="1"/>
</dbReference>
<feature type="transmembrane region" description="Helical" evidence="7">
    <location>
        <begin position="32"/>
        <end position="54"/>
    </location>
</feature>
<dbReference type="InterPro" id="IPR020846">
    <property type="entry name" value="MFS_dom"/>
</dbReference>
<dbReference type="PRINTS" id="PR01036">
    <property type="entry name" value="TCRTETB"/>
</dbReference>
<gene>
    <name evidence="9" type="ORF">ACFQMJ_17060</name>
</gene>
<dbReference type="PROSITE" id="PS50850">
    <property type="entry name" value="MFS"/>
    <property type="match status" value="1"/>
</dbReference>
<feature type="transmembrane region" description="Helical" evidence="7">
    <location>
        <begin position="314"/>
        <end position="333"/>
    </location>
</feature>